<reference evidence="4 5" key="1">
    <citation type="journal article" date="2021" name="Sci. Rep.">
        <title>The genome of the diatom Chaetoceros tenuissimus carries an ancient integrated fragment of an extant virus.</title>
        <authorList>
            <person name="Hongo Y."/>
            <person name="Kimura K."/>
            <person name="Takaki Y."/>
            <person name="Yoshida Y."/>
            <person name="Baba S."/>
            <person name="Kobayashi G."/>
            <person name="Nagasaki K."/>
            <person name="Hano T."/>
            <person name="Tomaru Y."/>
        </authorList>
    </citation>
    <scope>NUCLEOTIDE SEQUENCE [LARGE SCALE GENOMIC DNA]</scope>
    <source>
        <strain evidence="4 5">NIES-3715</strain>
    </source>
</reference>
<keyword evidence="2" id="KW-0812">Transmembrane</keyword>
<keyword evidence="5" id="KW-1185">Reference proteome</keyword>
<organism evidence="4 5">
    <name type="scientific">Chaetoceros tenuissimus</name>
    <dbReference type="NCBI Taxonomy" id="426638"/>
    <lineage>
        <taxon>Eukaryota</taxon>
        <taxon>Sar</taxon>
        <taxon>Stramenopiles</taxon>
        <taxon>Ochrophyta</taxon>
        <taxon>Bacillariophyta</taxon>
        <taxon>Coscinodiscophyceae</taxon>
        <taxon>Chaetocerotophycidae</taxon>
        <taxon>Chaetocerotales</taxon>
        <taxon>Chaetocerotaceae</taxon>
        <taxon>Chaetoceros</taxon>
    </lineage>
</organism>
<dbReference type="EMBL" id="BLLK01000019">
    <property type="protein sequence ID" value="GFH43934.1"/>
    <property type="molecule type" value="Genomic_DNA"/>
</dbReference>
<dbReference type="Pfam" id="PF03016">
    <property type="entry name" value="Exostosin_GT47"/>
    <property type="match status" value="1"/>
</dbReference>
<comment type="caution">
    <text evidence="4">The sequence shown here is derived from an EMBL/GenBank/DDBJ whole genome shotgun (WGS) entry which is preliminary data.</text>
</comment>
<feature type="domain" description="Exostosin GT47" evidence="3">
    <location>
        <begin position="92"/>
        <end position="383"/>
    </location>
</feature>
<dbReference type="PANTHER" id="PTHR11062">
    <property type="entry name" value="EXOSTOSIN HEPARAN SULFATE GLYCOSYLTRANSFERASE -RELATED"/>
    <property type="match status" value="1"/>
</dbReference>
<dbReference type="InterPro" id="IPR004263">
    <property type="entry name" value="Exostosin"/>
</dbReference>
<proteinExistence type="inferred from homology"/>
<keyword evidence="2" id="KW-1133">Transmembrane helix</keyword>
<dbReference type="GO" id="GO:0016757">
    <property type="term" value="F:glycosyltransferase activity"/>
    <property type="evidence" value="ECO:0007669"/>
    <property type="project" value="InterPro"/>
</dbReference>
<feature type="transmembrane region" description="Helical" evidence="2">
    <location>
        <begin position="6"/>
        <end position="28"/>
    </location>
</feature>
<dbReference type="InterPro" id="IPR040911">
    <property type="entry name" value="Exostosin_GT47"/>
</dbReference>
<evidence type="ECO:0000313" key="4">
    <source>
        <dbReference type="EMBL" id="GFH43934.1"/>
    </source>
</evidence>
<dbReference type="PANTHER" id="PTHR11062:SF281">
    <property type="entry name" value="EXOSTOSIN-LIKE 2"/>
    <property type="match status" value="1"/>
</dbReference>
<dbReference type="Proteomes" id="UP001054902">
    <property type="component" value="Unassembled WGS sequence"/>
</dbReference>
<evidence type="ECO:0000256" key="1">
    <source>
        <dbReference type="ARBA" id="ARBA00010271"/>
    </source>
</evidence>
<evidence type="ECO:0000259" key="3">
    <source>
        <dbReference type="Pfam" id="PF03016"/>
    </source>
</evidence>
<evidence type="ECO:0000256" key="2">
    <source>
        <dbReference type="SAM" id="Phobius"/>
    </source>
</evidence>
<keyword evidence="2" id="KW-0472">Membrane</keyword>
<sequence length="460" mass="52578">MSSRIFVIFAMTLVAVVNIDYIGFLNIYERNPSLGLDYTSTSLQFVNTHSADDAIEKNNTTSSQVNTSQSLKFYILNAPRFTSDLIGITPNYNETKSQIASNYYWNVSAVNEELGEIWLHRSFKEFTIEQGRTNDPSEADVFFIAAYNHLAWGLKKDNKTLLVDMYKELIVDPTKPHLLLTPSVNERAGVAAFSKALRQVMNDTSLFWSVGYERNRGWQGVEVNRIIPIPYVVKLLQKKKALSNKNRTKDFVFYAGDTRKVAQKHGGCYRENITAQFMESNDEKNEMNQKIDIRLVGKGPSRLSQHEYNTKMTTSDYCLILCGDTPTSRSFTSAMVQGCIPIRVGSRLRGLCEKPCVNRWGWDVSGLKYPHLPYSDRIAWNEFPEVDEQKFIDDGYGELEKLFAEYDSSKKARIRSVMEDTHRGWVYGWGDPVRSVEFGEAALYIWKSFQDSVKSEIAQS</sequence>
<name>A0AAD3CFG9_9STRA</name>
<evidence type="ECO:0000313" key="5">
    <source>
        <dbReference type="Proteomes" id="UP001054902"/>
    </source>
</evidence>
<gene>
    <name evidence="4" type="ORF">CTEN210_00408</name>
</gene>
<accession>A0AAD3CFG9</accession>
<protein>
    <recommendedName>
        <fullName evidence="3">Exostosin GT47 domain-containing protein</fullName>
    </recommendedName>
</protein>
<comment type="similarity">
    <text evidence="1">Belongs to the glycosyltransferase 47 family.</text>
</comment>
<dbReference type="AlphaFoldDB" id="A0AAD3CFG9"/>